<dbReference type="AlphaFoldDB" id="E7D1R6"/>
<sequence length="250" mass="27557">MFLLSTSLWWLGLYYTYKMMMDHGLSSGGWLDEVTLFHNEPSDHNFNFNLLSEGKTNNEVEQVAGFNDQPWFDEKVDLSVIEDQTADLEELLKFLSSNSDSSYLSSYLNSSNFDGLNFDFNNLEGLITSPETSAELPFSPEYEPISEADSPASFTSGVQAESDLFSDATLSPGNVCSTIYSADESSEEGVPAVSVTICGSNVDVASEPVAALSIEEVSKSVQKRRYVNNGKNIPKIKVSLQNTFHPYSKA</sequence>
<evidence type="ECO:0000256" key="1">
    <source>
        <dbReference type="SAM" id="SignalP"/>
    </source>
</evidence>
<evidence type="ECO:0000313" key="2">
    <source>
        <dbReference type="EMBL" id="ADV40310.1"/>
    </source>
</evidence>
<dbReference type="EMBL" id="HQ006020">
    <property type="protein sequence ID" value="ADV40310.1"/>
    <property type="molecule type" value="mRNA"/>
</dbReference>
<proteinExistence type="evidence at transcript level"/>
<feature type="signal peptide" evidence="1">
    <location>
        <begin position="1"/>
        <end position="16"/>
    </location>
</feature>
<feature type="chain" id="PRO_5003216598" evidence="1">
    <location>
        <begin position="17"/>
        <end position="250"/>
    </location>
</feature>
<reference evidence="2" key="1">
    <citation type="submission" date="2010-07" db="EMBL/GenBank/DDBJ databases">
        <title>Identification of Proteins Involved in Black Widow Spider Wrapping Silk Fibers.</title>
        <authorList>
            <person name="Nguyen A."/>
            <person name="Verduzco A."/>
            <person name="Vierra C."/>
        </authorList>
    </citation>
    <scope>NUCLEOTIDE SEQUENCE</scope>
</reference>
<feature type="non-terminal residue" evidence="2">
    <location>
        <position position="250"/>
    </location>
</feature>
<organism evidence="2">
    <name type="scientific">Latrodectus hesperus</name>
    <name type="common">Western black widow spider</name>
    <dbReference type="NCBI Taxonomy" id="256737"/>
    <lineage>
        <taxon>Eukaryota</taxon>
        <taxon>Metazoa</taxon>
        <taxon>Ecdysozoa</taxon>
        <taxon>Arthropoda</taxon>
        <taxon>Chelicerata</taxon>
        <taxon>Arachnida</taxon>
        <taxon>Araneae</taxon>
        <taxon>Araneomorphae</taxon>
        <taxon>Entelegynae</taxon>
        <taxon>Araneoidea</taxon>
        <taxon>Theridiidae</taxon>
        <taxon>Latrodectus</taxon>
    </lineage>
</organism>
<protein>
    <submittedName>
        <fullName evidence="2">Uncharacterized protein</fullName>
    </submittedName>
</protein>
<name>E7D1R6_LATHE</name>
<accession>E7D1R6</accession>
<keyword evidence="1" id="KW-0732">Signal</keyword>